<reference evidence="1" key="2">
    <citation type="journal article" date="2015" name="Data Brief">
        <title>Shoot transcriptome of the giant reed, Arundo donax.</title>
        <authorList>
            <person name="Barrero R.A."/>
            <person name="Guerrero F.D."/>
            <person name="Moolhuijzen P."/>
            <person name="Goolsby J.A."/>
            <person name="Tidwell J."/>
            <person name="Bellgard S.E."/>
            <person name="Bellgard M.I."/>
        </authorList>
    </citation>
    <scope>NUCLEOTIDE SEQUENCE</scope>
    <source>
        <tissue evidence="1">Shoot tissue taken approximately 20 cm above the soil surface</tissue>
    </source>
</reference>
<protein>
    <submittedName>
        <fullName evidence="1">Uncharacterized protein</fullName>
    </submittedName>
</protein>
<accession>A0A0A8ZDR0</accession>
<name>A0A0A8ZDR0_ARUDO</name>
<reference evidence="1" key="1">
    <citation type="submission" date="2014-09" db="EMBL/GenBank/DDBJ databases">
        <authorList>
            <person name="Magalhaes I.L.F."/>
            <person name="Oliveira U."/>
            <person name="Santos F.R."/>
            <person name="Vidigal T.H.D.A."/>
            <person name="Brescovit A.D."/>
            <person name="Santos A.J."/>
        </authorList>
    </citation>
    <scope>NUCLEOTIDE SEQUENCE</scope>
    <source>
        <tissue evidence="1">Shoot tissue taken approximately 20 cm above the soil surface</tissue>
    </source>
</reference>
<proteinExistence type="predicted"/>
<evidence type="ECO:0000313" key="1">
    <source>
        <dbReference type="EMBL" id="JAD34885.1"/>
    </source>
</evidence>
<organism evidence="1">
    <name type="scientific">Arundo donax</name>
    <name type="common">Giant reed</name>
    <name type="synonym">Donax arundinaceus</name>
    <dbReference type="NCBI Taxonomy" id="35708"/>
    <lineage>
        <taxon>Eukaryota</taxon>
        <taxon>Viridiplantae</taxon>
        <taxon>Streptophyta</taxon>
        <taxon>Embryophyta</taxon>
        <taxon>Tracheophyta</taxon>
        <taxon>Spermatophyta</taxon>
        <taxon>Magnoliopsida</taxon>
        <taxon>Liliopsida</taxon>
        <taxon>Poales</taxon>
        <taxon>Poaceae</taxon>
        <taxon>PACMAD clade</taxon>
        <taxon>Arundinoideae</taxon>
        <taxon>Arundineae</taxon>
        <taxon>Arundo</taxon>
    </lineage>
</organism>
<dbReference type="AlphaFoldDB" id="A0A0A8ZDR0"/>
<dbReference type="EMBL" id="GBRH01263010">
    <property type="protein sequence ID" value="JAD34885.1"/>
    <property type="molecule type" value="Transcribed_RNA"/>
</dbReference>
<sequence length="82" mass="8147">MKRSPSNRGANLSSAGAAAGVEAAARLHLLRPTSSSLDDNDPCTVDGHAADATAVAAAEAAAAAAPHLIARPRRRTPAPLGI</sequence>